<name>A0A375JCZ1_9BURK</name>
<organism evidence="1 2">
    <name type="scientific">Cupriavidus taiwanensis</name>
    <dbReference type="NCBI Taxonomy" id="164546"/>
    <lineage>
        <taxon>Bacteria</taxon>
        <taxon>Pseudomonadati</taxon>
        <taxon>Pseudomonadota</taxon>
        <taxon>Betaproteobacteria</taxon>
        <taxon>Burkholderiales</taxon>
        <taxon>Burkholderiaceae</taxon>
        <taxon>Cupriavidus</taxon>
    </lineage>
</organism>
<protein>
    <submittedName>
        <fullName evidence="1">Uncharacterized protein</fullName>
    </submittedName>
</protein>
<gene>
    <name evidence="1" type="ORF">CBM2634_U540003</name>
</gene>
<evidence type="ECO:0000313" key="2">
    <source>
        <dbReference type="Proteomes" id="UP000256805"/>
    </source>
</evidence>
<proteinExistence type="predicted"/>
<reference evidence="1 2" key="1">
    <citation type="submission" date="2018-01" db="EMBL/GenBank/DDBJ databases">
        <authorList>
            <person name="Gaut B.S."/>
            <person name="Morton B.R."/>
            <person name="Clegg M.T."/>
            <person name="Duvall M.R."/>
        </authorList>
    </citation>
    <scope>NUCLEOTIDE SEQUENCE [LARGE SCALE GENOMIC DNA]</scope>
    <source>
        <strain evidence="1">Cupriavidus taiwanensis cmp 52</strain>
    </source>
</reference>
<accession>A0A375JCZ1</accession>
<evidence type="ECO:0000313" key="1">
    <source>
        <dbReference type="EMBL" id="SPS02977.1"/>
    </source>
</evidence>
<dbReference type="EMBL" id="OVTA01000121">
    <property type="protein sequence ID" value="SPS02977.1"/>
    <property type="molecule type" value="Genomic_DNA"/>
</dbReference>
<sequence>MRKRDPSLRRRSQGLALCQHRRRRARQRQSLFVGRDSEGQLHRCVPLSGLAVHQVAAGHDCRRLCSALDLGHAEATLRGVVKELLTIISSGRLPFGQASLGVVPNKRQINGRFEYTLHLLVSR</sequence>
<dbReference type="AlphaFoldDB" id="A0A375JCZ1"/>
<dbReference type="Proteomes" id="UP000256805">
    <property type="component" value="Unassembled WGS sequence"/>
</dbReference>